<evidence type="ECO:0000313" key="2">
    <source>
        <dbReference type="Proteomes" id="UP001055811"/>
    </source>
</evidence>
<dbReference type="EMBL" id="CM042010">
    <property type="protein sequence ID" value="KAI3779332.1"/>
    <property type="molecule type" value="Genomic_DNA"/>
</dbReference>
<dbReference type="Proteomes" id="UP001055811">
    <property type="component" value="Linkage Group LG02"/>
</dbReference>
<sequence length="105" mass="11326">MEFDEIKNIGLLIYDRDGVEEEGGDASNEGGNGGGALDPDPQTESMCAFRTLSITICNDIWGHRRMMLTMVTVDATEDAGGVMKVRWSSCVKVGEDGGAVVGRRR</sequence>
<protein>
    <submittedName>
        <fullName evidence="1">Uncharacterized protein</fullName>
    </submittedName>
</protein>
<keyword evidence="2" id="KW-1185">Reference proteome</keyword>
<reference evidence="1 2" key="2">
    <citation type="journal article" date="2022" name="Mol. Ecol. Resour.">
        <title>The genomes of chicory, endive, great burdock and yacon provide insights into Asteraceae paleo-polyploidization history and plant inulin production.</title>
        <authorList>
            <person name="Fan W."/>
            <person name="Wang S."/>
            <person name="Wang H."/>
            <person name="Wang A."/>
            <person name="Jiang F."/>
            <person name="Liu H."/>
            <person name="Zhao H."/>
            <person name="Xu D."/>
            <person name="Zhang Y."/>
        </authorList>
    </citation>
    <scope>NUCLEOTIDE SEQUENCE [LARGE SCALE GENOMIC DNA]</scope>
    <source>
        <strain evidence="2">cv. Punajuju</strain>
        <tissue evidence="1">Leaves</tissue>
    </source>
</reference>
<accession>A0ACB9G7D3</accession>
<comment type="caution">
    <text evidence="1">The sequence shown here is derived from an EMBL/GenBank/DDBJ whole genome shotgun (WGS) entry which is preliminary data.</text>
</comment>
<gene>
    <name evidence="1" type="ORF">L2E82_09026</name>
</gene>
<evidence type="ECO:0000313" key="1">
    <source>
        <dbReference type="EMBL" id="KAI3779332.1"/>
    </source>
</evidence>
<reference evidence="2" key="1">
    <citation type="journal article" date="2022" name="Mol. Ecol. Resour.">
        <title>The genomes of chicory, endive, great burdock and yacon provide insights into Asteraceae palaeo-polyploidization history and plant inulin production.</title>
        <authorList>
            <person name="Fan W."/>
            <person name="Wang S."/>
            <person name="Wang H."/>
            <person name="Wang A."/>
            <person name="Jiang F."/>
            <person name="Liu H."/>
            <person name="Zhao H."/>
            <person name="Xu D."/>
            <person name="Zhang Y."/>
        </authorList>
    </citation>
    <scope>NUCLEOTIDE SEQUENCE [LARGE SCALE GENOMIC DNA]</scope>
    <source>
        <strain evidence="2">cv. Punajuju</strain>
    </source>
</reference>
<name>A0ACB9G7D3_CICIN</name>
<organism evidence="1 2">
    <name type="scientific">Cichorium intybus</name>
    <name type="common">Chicory</name>
    <dbReference type="NCBI Taxonomy" id="13427"/>
    <lineage>
        <taxon>Eukaryota</taxon>
        <taxon>Viridiplantae</taxon>
        <taxon>Streptophyta</taxon>
        <taxon>Embryophyta</taxon>
        <taxon>Tracheophyta</taxon>
        <taxon>Spermatophyta</taxon>
        <taxon>Magnoliopsida</taxon>
        <taxon>eudicotyledons</taxon>
        <taxon>Gunneridae</taxon>
        <taxon>Pentapetalae</taxon>
        <taxon>asterids</taxon>
        <taxon>campanulids</taxon>
        <taxon>Asterales</taxon>
        <taxon>Asteraceae</taxon>
        <taxon>Cichorioideae</taxon>
        <taxon>Cichorieae</taxon>
        <taxon>Cichoriinae</taxon>
        <taxon>Cichorium</taxon>
    </lineage>
</organism>
<proteinExistence type="predicted"/>